<gene>
    <name evidence="2" type="ORF">DCC81_10800</name>
</gene>
<keyword evidence="1" id="KW-0732">Signal</keyword>
<organism evidence="2 3">
    <name type="scientific">Chitinophaga parva</name>
    <dbReference type="NCBI Taxonomy" id="2169414"/>
    <lineage>
        <taxon>Bacteria</taxon>
        <taxon>Pseudomonadati</taxon>
        <taxon>Bacteroidota</taxon>
        <taxon>Chitinophagia</taxon>
        <taxon>Chitinophagales</taxon>
        <taxon>Chitinophagaceae</taxon>
        <taxon>Chitinophaga</taxon>
    </lineage>
</organism>
<keyword evidence="3" id="KW-1185">Reference proteome</keyword>
<evidence type="ECO:0000313" key="2">
    <source>
        <dbReference type="EMBL" id="PUZ24810.1"/>
    </source>
</evidence>
<sequence>MRYLFQLSLLAFLLTAKAHAQHGDQPTYAAQLAHDKVYMHSGNTLVATPAWPGLTQAKAMKMLQSVTPRFKLDPKEYSRKISASGTLTLIVWTTKNKDLPVSEILEVHNQPPNPTNATPAAAQLHYVYYEVHARKAPLVFSYSTENTQGMLGFQWDQYDVTVRRKTQLLNVAATATRAIADCKALAKKYLETAHP</sequence>
<dbReference type="EMBL" id="QCYK01000002">
    <property type="protein sequence ID" value="PUZ24810.1"/>
    <property type="molecule type" value="Genomic_DNA"/>
</dbReference>
<protein>
    <recommendedName>
        <fullName evidence="4">DUF4468 domain-containing protein</fullName>
    </recommendedName>
</protein>
<proteinExistence type="predicted"/>
<accession>A0A2T7BEV6</accession>
<feature type="chain" id="PRO_5015464055" description="DUF4468 domain-containing protein" evidence="1">
    <location>
        <begin position="21"/>
        <end position="195"/>
    </location>
</feature>
<name>A0A2T7BEV6_9BACT</name>
<evidence type="ECO:0008006" key="4">
    <source>
        <dbReference type="Google" id="ProtNLM"/>
    </source>
</evidence>
<comment type="caution">
    <text evidence="2">The sequence shown here is derived from an EMBL/GenBank/DDBJ whole genome shotgun (WGS) entry which is preliminary data.</text>
</comment>
<evidence type="ECO:0000256" key="1">
    <source>
        <dbReference type="SAM" id="SignalP"/>
    </source>
</evidence>
<dbReference type="Proteomes" id="UP000244450">
    <property type="component" value="Unassembled WGS sequence"/>
</dbReference>
<dbReference type="AlphaFoldDB" id="A0A2T7BEV6"/>
<reference evidence="2 3" key="1">
    <citation type="submission" date="2018-04" db="EMBL/GenBank/DDBJ databases">
        <title>Chitinophaga fuyangensis sp. nov., isolated from soil in a chemical factory.</title>
        <authorList>
            <person name="Chen K."/>
        </authorList>
    </citation>
    <scope>NUCLEOTIDE SEQUENCE [LARGE SCALE GENOMIC DNA]</scope>
    <source>
        <strain evidence="2 3">LY-1</strain>
    </source>
</reference>
<evidence type="ECO:0000313" key="3">
    <source>
        <dbReference type="Proteomes" id="UP000244450"/>
    </source>
</evidence>
<dbReference type="RefSeq" id="WP_108686651.1">
    <property type="nucleotide sequence ID" value="NZ_QCYK01000002.1"/>
</dbReference>
<feature type="signal peptide" evidence="1">
    <location>
        <begin position="1"/>
        <end position="20"/>
    </location>
</feature>